<dbReference type="KEGG" id="psti:SOO65_16215"/>
<proteinExistence type="predicted"/>
<protein>
    <submittedName>
        <fullName evidence="2">Uncharacterized protein</fullName>
    </submittedName>
</protein>
<dbReference type="RefSeq" id="WP_321392655.1">
    <property type="nucleotide sequence ID" value="NZ_CP139487.1"/>
</dbReference>
<gene>
    <name evidence="2" type="ORF">SOO65_16215</name>
</gene>
<dbReference type="EMBL" id="CP139487">
    <property type="protein sequence ID" value="WPU64239.1"/>
    <property type="molecule type" value="Genomic_DNA"/>
</dbReference>
<dbReference type="Proteomes" id="UP001324634">
    <property type="component" value="Chromosome"/>
</dbReference>
<feature type="compositionally biased region" description="Basic residues" evidence="1">
    <location>
        <begin position="12"/>
        <end position="27"/>
    </location>
</feature>
<accession>A0AAX4HMX1</accession>
<dbReference type="AlphaFoldDB" id="A0AAX4HMX1"/>
<evidence type="ECO:0000256" key="1">
    <source>
        <dbReference type="SAM" id="MobiDB-lite"/>
    </source>
</evidence>
<keyword evidence="3" id="KW-1185">Reference proteome</keyword>
<sequence length="76" mass="7873">MASRTAVTENRRKAKHRAMGAKRKAANRNKGTTPKFAIHEDGAPKATKAAAPKAAKAPAAKKAPAKKAATKKAAAK</sequence>
<evidence type="ECO:0000313" key="2">
    <source>
        <dbReference type="EMBL" id="WPU64239.1"/>
    </source>
</evidence>
<feature type="region of interest" description="Disordered" evidence="1">
    <location>
        <begin position="1"/>
        <end position="76"/>
    </location>
</feature>
<feature type="compositionally biased region" description="Low complexity" evidence="1">
    <location>
        <begin position="44"/>
        <end position="62"/>
    </location>
</feature>
<evidence type="ECO:0000313" key="3">
    <source>
        <dbReference type="Proteomes" id="UP001324634"/>
    </source>
</evidence>
<name>A0AAX4HMX1_9BACT</name>
<reference evidence="2 3" key="1">
    <citation type="submission" date="2023-11" db="EMBL/GenBank/DDBJ databases">
        <title>Peredibacter starrii A3.12.</title>
        <authorList>
            <person name="Mitchell R.J."/>
        </authorList>
    </citation>
    <scope>NUCLEOTIDE SEQUENCE [LARGE SCALE GENOMIC DNA]</scope>
    <source>
        <strain evidence="2 3">A3.12</strain>
    </source>
</reference>
<organism evidence="2 3">
    <name type="scientific">Peredibacter starrii</name>
    <dbReference type="NCBI Taxonomy" id="28202"/>
    <lineage>
        <taxon>Bacteria</taxon>
        <taxon>Pseudomonadati</taxon>
        <taxon>Bdellovibrionota</taxon>
        <taxon>Bacteriovoracia</taxon>
        <taxon>Bacteriovoracales</taxon>
        <taxon>Bacteriovoracaceae</taxon>
        <taxon>Peredibacter</taxon>
    </lineage>
</organism>
<feature type="compositionally biased region" description="Basic residues" evidence="1">
    <location>
        <begin position="63"/>
        <end position="76"/>
    </location>
</feature>